<reference evidence="3 5" key="2">
    <citation type="submission" date="2020-05" db="EMBL/GenBank/DDBJ databases">
        <authorList>
            <person name="Campoy J."/>
            <person name="Schneeberger K."/>
            <person name="Spophaly S."/>
        </authorList>
    </citation>
    <scope>NUCLEOTIDE SEQUENCE [LARGE SCALE GENOMIC DNA]</scope>
    <source>
        <strain evidence="3">PruArmRojPasFocal</strain>
    </source>
</reference>
<evidence type="ECO:0000313" key="6">
    <source>
        <dbReference type="Proteomes" id="UP000507245"/>
    </source>
</evidence>
<evidence type="ECO:0000256" key="1">
    <source>
        <dbReference type="SAM" id="MobiDB-lite"/>
    </source>
</evidence>
<dbReference type="OrthoDB" id="2000994at2759"/>
<feature type="compositionally biased region" description="Polar residues" evidence="1">
    <location>
        <begin position="77"/>
        <end position="92"/>
    </location>
</feature>
<sequence length="104" mass="11588">MYYYWPYNDGIVDLDQIRIPVLWTELDVAFHSLGSEKAKGKGWVAPLFRGTAVVTEHGKDARAITPKTFACLEASGGSRSTTGEQSQPQPLQSRDARADRNAYR</sequence>
<evidence type="ECO:0000313" key="5">
    <source>
        <dbReference type="Proteomes" id="UP000507222"/>
    </source>
</evidence>
<dbReference type="EMBL" id="CAEKKB010000003">
    <property type="protein sequence ID" value="CAB4302808.1"/>
    <property type="molecule type" value="Genomic_DNA"/>
</dbReference>
<organism evidence="3 5">
    <name type="scientific">Prunus armeniaca</name>
    <name type="common">Apricot</name>
    <name type="synonym">Armeniaca vulgaris</name>
    <dbReference type="NCBI Taxonomy" id="36596"/>
    <lineage>
        <taxon>Eukaryota</taxon>
        <taxon>Viridiplantae</taxon>
        <taxon>Streptophyta</taxon>
        <taxon>Embryophyta</taxon>
        <taxon>Tracheophyta</taxon>
        <taxon>Spermatophyta</taxon>
        <taxon>Magnoliopsida</taxon>
        <taxon>eudicotyledons</taxon>
        <taxon>Gunneridae</taxon>
        <taxon>Pentapetalae</taxon>
        <taxon>rosids</taxon>
        <taxon>fabids</taxon>
        <taxon>Rosales</taxon>
        <taxon>Rosaceae</taxon>
        <taxon>Amygdaloideae</taxon>
        <taxon>Amygdaleae</taxon>
        <taxon>Prunus</taxon>
    </lineage>
</organism>
<dbReference type="Proteomes" id="UP000507245">
    <property type="component" value="Unassembled WGS sequence"/>
</dbReference>
<accession>A0A6J5VDB3</accession>
<proteinExistence type="predicted"/>
<feature type="region of interest" description="Disordered" evidence="1">
    <location>
        <begin position="74"/>
        <end position="104"/>
    </location>
</feature>
<keyword evidence="6" id="KW-1185">Reference proteome</keyword>
<dbReference type="Proteomes" id="UP000507222">
    <property type="component" value="Unassembled WGS sequence"/>
</dbReference>
<dbReference type="AlphaFoldDB" id="A0A6J5VDB3"/>
<evidence type="ECO:0000313" key="4">
    <source>
        <dbReference type="EMBL" id="CAB4302808.1"/>
    </source>
</evidence>
<dbReference type="EMBL" id="CAEKDK010000007">
    <property type="protein sequence ID" value="CAB4286192.1"/>
    <property type="molecule type" value="Genomic_DNA"/>
</dbReference>
<name>A0A6J5VDB3_PRUAR</name>
<gene>
    <name evidence="2" type="ORF">CURHAP_LOCUS18713</name>
    <name evidence="3" type="ORF">CURHAP_LOCUS43006</name>
    <name evidence="4" type="ORF">ORAREDHAP_LOCUS18690</name>
</gene>
<evidence type="ECO:0000313" key="3">
    <source>
        <dbReference type="EMBL" id="CAB4286192.1"/>
    </source>
</evidence>
<evidence type="ECO:0000313" key="2">
    <source>
        <dbReference type="EMBL" id="CAB4272163.1"/>
    </source>
</evidence>
<protein>
    <submittedName>
        <fullName evidence="3">Uncharacterized protein</fullName>
    </submittedName>
</protein>
<reference evidence="6" key="1">
    <citation type="journal article" date="2020" name="Genome Biol.">
        <title>Gamete binning: chromosome-level and haplotype-resolved genome assembly enabled by high-throughput single-cell sequencing of gamete genomes.</title>
        <authorList>
            <person name="Campoy J.A."/>
            <person name="Sun H."/>
            <person name="Goel M."/>
            <person name="Jiao W.-B."/>
            <person name="Folz-Donahue K."/>
            <person name="Wang N."/>
            <person name="Rubio M."/>
            <person name="Liu C."/>
            <person name="Kukat C."/>
            <person name="Ruiz D."/>
            <person name="Huettel B."/>
            <person name="Schneeberger K."/>
        </authorList>
    </citation>
    <scope>NUCLEOTIDE SEQUENCE [LARGE SCALE GENOMIC DNA]</scope>
    <source>
        <strain evidence="6">cv. Rojo Pasion</strain>
    </source>
</reference>
<feature type="compositionally biased region" description="Basic and acidic residues" evidence="1">
    <location>
        <begin position="94"/>
        <end position="104"/>
    </location>
</feature>
<dbReference type="EMBL" id="CAEKDK010000003">
    <property type="protein sequence ID" value="CAB4272163.1"/>
    <property type="molecule type" value="Genomic_DNA"/>
</dbReference>